<dbReference type="EMBL" id="JYDV01000092">
    <property type="protein sequence ID" value="KRZ35331.1"/>
    <property type="molecule type" value="Genomic_DNA"/>
</dbReference>
<dbReference type="EMBL" id="JYDV01000092">
    <property type="protein sequence ID" value="KRZ35320.1"/>
    <property type="molecule type" value="Genomic_DNA"/>
</dbReference>
<sequence length="135" mass="16184">MVVIKYLHISTDKLKECHYGSATYLVERFVSKAIFVEKENFRYFRNFVNYRLGCFAVFPEKIFFQFFCIFCYKSLNDNRIDGFGVFRRKRTGTHGINGLSQFWRFTEEFIEIPKPFAIFLSIRKINFSSFSAHFD</sequence>
<organism evidence="1 4">
    <name type="scientific">Trichinella pseudospiralis</name>
    <name type="common">Parasitic roundworm</name>
    <dbReference type="NCBI Taxonomy" id="6337"/>
    <lineage>
        <taxon>Eukaryota</taxon>
        <taxon>Metazoa</taxon>
        <taxon>Ecdysozoa</taxon>
        <taxon>Nematoda</taxon>
        <taxon>Enoplea</taxon>
        <taxon>Dorylaimia</taxon>
        <taxon>Trichinellida</taxon>
        <taxon>Trichinellidae</taxon>
        <taxon>Trichinella</taxon>
    </lineage>
</organism>
<dbReference type="Proteomes" id="UP000054826">
    <property type="component" value="Unassembled WGS sequence"/>
</dbReference>
<name>A0A0V1JK13_TRIPS</name>
<evidence type="ECO:0000313" key="1">
    <source>
        <dbReference type="EMBL" id="KRZ35320.1"/>
    </source>
</evidence>
<protein>
    <submittedName>
        <fullName evidence="1">Uncharacterized protein</fullName>
    </submittedName>
</protein>
<gene>
    <name evidence="2" type="ORF">T4C_12456</name>
    <name evidence="3" type="ORF">T4C_1875</name>
    <name evidence="1" type="ORF">T4C_8922</name>
</gene>
<evidence type="ECO:0000313" key="2">
    <source>
        <dbReference type="EMBL" id="KRZ35323.1"/>
    </source>
</evidence>
<proteinExistence type="predicted"/>
<comment type="caution">
    <text evidence="1">The sequence shown here is derived from an EMBL/GenBank/DDBJ whole genome shotgun (WGS) entry which is preliminary data.</text>
</comment>
<evidence type="ECO:0000313" key="3">
    <source>
        <dbReference type="EMBL" id="KRZ35331.1"/>
    </source>
</evidence>
<reference evidence="1 4" key="1">
    <citation type="submission" date="2015-01" db="EMBL/GenBank/DDBJ databases">
        <title>Evolution of Trichinella species and genotypes.</title>
        <authorList>
            <person name="Korhonen P.K."/>
            <person name="Edoardo P."/>
            <person name="Giuseppe L.R."/>
            <person name="Gasser R.B."/>
        </authorList>
    </citation>
    <scope>NUCLEOTIDE SEQUENCE [LARGE SCALE GENOMIC DNA]</scope>
    <source>
        <strain evidence="1">ISS176</strain>
    </source>
</reference>
<dbReference type="EMBL" id="JYDV01000092">
    <property type="protein sequence ID" value="KRZ35323.1"/>
    <property type="molecule type" value="Genomic_DNA"/>
</dbReference>
<dbReference type="AlphaFoldDB" id="A0A0V1JK13"/>
<accession>A0A0V1JK13</accession>
<evidence type="ECO:0000313" key="4">
    <source>
        <dbReference type="Proteomes" id="UP000054826"/>
    </source>
</evidence>